<proteinExistence type="predicted"/>
<accession>A0A1X7BV68</accession>
<evidence type="ECO:0000313" key="1">
    <source>
        <dbReference type="EMBL" id="SMC13385.1"/>
    </source>
</evidence>
<dbReference type="EMBL" id="FWXB01000013">
    <property type="protein sequence ID" value="SMC13385.1"/>
    <property type="molecule type" value="Genomic_DNA"/>
</dbReference>
<reference evidence="1 2" key="1">
    <citation type="submission" date="2017-03" db="EMBL/GenBank/DDBJ databases">
        <authorList>
            <person name="Afonso C.L."/>
            <person name="Miller P.J."/>
            <person name="Scott M.A."/>
            <person name="Spackman E."/>
            <person name="Goraichik I."/>
            <person name="Dimitrov K.M."/>
            <person name="Suarez D.L."/>
            <person name="Swayne D.E."/>
        </authorList>
    </citation>
    <scope>NUCLEOTIDE SEQUENCE [LARGE SCALE GENOMIC DNA]</scope>
    <source>
        <strain evidence="1 2">CECT 7745</strain>
    </source>
</reference>
<name>A0A1X7BV68_9RHOB</name>
<organism evidence="1 2">
    <name type="scientific">Roseovarius aestuarii</name>
    <dbReference type="NCBI Taxonomy" id="475083"/>
    <lineage>
        <taxon>Bacteria</taxon>
        <taxon>Pseudomonadati</taxon>
        <taxon>Pseudomonadota</taxon>
        <taxon>Alphaproteobacteria</taxon>
        <taxon>Rhodobacterales</taxon>
        <taxon>Roseobacteraceae</taxon>
        <taxon>Roseovarius</taxon>
    </lineage>
</organism>
<evidence type="ECO:0000313" key="2">
    <source>
        <dbReference type="Proteomes" id="UP000193224"/>
    </source>
</evidence>
<keyword evidence="2" id="KW-1185">Reference proteome</keyword>
<protein>
    <submittedName>
        <fullName evidence="1">Uncharacterized protein</fullName>
    </submittedName>
</protein>
<gene>
    <name evidence="1" type="ORF">ROA7745_03231</name>
</gene>
<dbReference type="Proteomes" id="UP000193224">
    <property type="component" value="Unassembled WGS sequence"/>
</dbReference>
<sequence>MADPAGPRASGVSEAGDGHICDRGWCIGMEGSGSLHHNVSGVFSKPPCGGVCRIFVDQAVMRGKGHWVAGTAMDGQVSR</sequence>
<dbReference type="AlphaFoldDB" id="A0A1X7BV68"/>